<feature type="region of interest" description="Disordered" evidence="1">
    <location>
        <begin position="1"/>
        <end position="22"/>
    </location>
</feature>
<dbReference type="Pfam" id="PF13840">
    <property type="entry name" value="ACT_7"/>
    <property type="match status" value="1"/>
</dbReference>
<evidence type="ECO:0000256" key="1">
    <source>
        <dbReference type="SAM" id="MobiDB-lite"/>
    </source>
</evidence>
<proteinExistence type="predicted"/>
<dbReference type="InterPro" id="IPR051719">
    <property type="entry name" value="CASTOR_mTORC1"/>
</dbReference>
<gene>
    <name evidence="3" type="ORF">H072_7255</name>
</gene>
<evidence type="ECO:0000313" key="3">
    <source>
        <dbReference type="EMBL" id="EPS38963.1"/>
    </source>
</evidence>
<reference evidence="4" key="2">
    <citation type="submission" date="2013-04" db="EMBL/GenBank/DDBJ databases">
        <title>Genomic mechanisms accounting for the adaptation to parasitism in nematode-trapping fungi.</title>
        <authorList>
            <person name="Ahren D.G."/>
        </authorList>
    </citation>
    <scope>NUCLEOTIDE SEQUENCE [LARGE SCALE GENOMIC DNA]</scope>
    <source>
        <strain evidence="4">CBS 200.50</strain>
    </source>
</reference>
<feature type="compositionally biased region" description="Low complexity" evidence="1">
    <location>
        <begin position="1"/>
        <end position="10"/>
    </location>
</feature>
<dbReference type="OrthoDB" id="58529at2759"/>
<dbReference type="InterPro" id="IPR045865">
    <property type="entry name" value="ACT-like_dom_sf"/>
</dbReference>
<dbReference type="EMBL" id="AQGS01000513">
    <property type="protein sequence ID" value="EPS38963.1"/>
    <property type="molecule type" value="Genomic_DNA"/>
</dbReference>
<dbReference type="GO" id="GO:0006520">
    <property type="term" value="P:amino acid metabolic process"/>
    <property type="evidence" value="ECO:0007669"/>
    <property type="project" value="UniProtKB-ARBA"/>
</dbReference>
<dbReference type="PANTHER" id="PTHR31131">
    <property type="entry name" value="CHROMOSOME 1, WHOLE GENOME SHOTGUN SEQUENCE"/>
    <property type="match status" value="1"/>
</dbReference>
<dbReference type="PANTHER" id="PTHR31131:SF6">
    <property type="entry name" value="CASTOR ACT DOMAIN-CONTAINING PROTEIN"/>
    <property type="match status" value="1"/>
</dbReference>
<feature type="region of interest" description="Disordered" evidence="1">
    <location>
        <begin position="34"/>
        <end position="55"/>
    </location>
</feature>
<evidence type="ECO:0000259" key="2">
    <source>
        <dbReference type="Pfam" id="PF13840"/>
    </source>
</evidence>
<comment type="caution">
    <text evidence="3">The sequence shown here is derived from an EMBL/GenBank/DDBJ whole genome shotgun (WGS) entry which is preliminary data.</text>
</comment>
<dbReference type="Proteomes" id="UP000015100">
    <property type="component" value="Unassembled WGS sequence"/>
</dbReference>
<sequence length="465" mass="51409">MSGSSSEGSSQPIPMTRPPMSLRKLSLRSVHGTIHETTPPASPSSFTSASAGAGSVTSSSDVVEWRAKRSMNNSINSTYFSSDYSSSVDSLRTTVRFSQDCRLSLIHITRDLYPHFLQPILKLVLPIQDPKKDENGHLPTVDEEKDNYYSRTDYQPSNASSDVGQVFVNVSITPVECSVVCAHDTARELFQPLLDALEPERREKVVISEDEYVVIQVDGEGFDAGQRVLELTSPLALAGVSIFFITTYFSDYILVPARNRSNVTKALQRRGFVFEKHVDAYVTTHHRTPSESQPPTPPPTLTIPELQERTFSLLKEHKVTPQVSRDSELLLCAGRRSTNLTPDETMHLGLVQCLINKPDFLSVTLTDTEPPSFLIERHMLHLFGPEDTLLGNKHEVLIPIMLDLRDLPVESTGIVCGVAGRLCGESGGFLERSDPVDMSYLSTARAGTVMVAEDDIDRAMAALRF</sequence>
<evidence type="ECO:0000313" key="4">
    <source>
        <dbReference type="Proteomes" id="UP000015100"/>
    </source>
</evidence>
<name>S8BI52_DACHA</name>
<dbReference type="GO" id="GO:0046394">
    <property type="term" value="P:carboxylic acid biosynthetic process"/>
    <property type="evidence" value="ECO:0007669"/>
    <property type="project" value="UniProtKB-ARBA"/>
</dbReference>
<dbReference type="Gene3D" id="3.30.2130.10">
    <property type="entry name" value="VC0802-like"/>
    <property type="match status" value="1"/>
</dbReference>
<dbReference type="OMA" id="CPRQLAN"/>
<organism evidence="3 4">
    <name type="scientific">Dactylellina haptotyla (strain CBS 200.50)</name>
    <name type="common">Nematode-trapping fungus</name>
    <name type="synonym">Monacrosporium haptotylum</name>
    <dbReference type="NCBI Taxonomy" id="1284197"/>
    <lineage>
        <taxon>Eukaryota</taxon>
        <taxon>Fungi</taxon>
        <taxon>Dikarya</taxon>
        <taxon>Ascomycota</taxon>
        <taxon>Pezizomycotina</taxon>
        <taxon>Orbiliomycetes</taxon>
        <taxon>Orbiliales</taxon>
        <taxon>Orbiliaceae</taxon>
        <taxon>Dactylellina</taxon>
    </lineage>
</organism>
<dbReference type="eggNOG" id="ENOG502RXBJ">
    <property type="taxonomic scope" value="Eukaryota"/>
</dbReference>
<feature type="compositionally biased region" description="Low complexity" evidence="1">
    <location>
        <begin position="37"/>
        <end position="55"/>
    </location>
</feature>
<dbReference type="HOGENOM" id="CLU_036623_1_0_1"/>
<feature type="domain" description="CASTOR ACT" evidence="2">
    <location>
        <begin position="208"/>
        <end position="269"/>
    </location>
</feature>
<reference evidence="3 4" key="1">
    <citation type="journal article" date="2013" name="PLoS Genet.">
        <title>Genomic mechanisms accounting for the adaptation to parasitism in nematode-trapping fungi.</title>
        <authorList>
            <person name="Meerupati T."/>
            <person name="Andersson K.M."/>
            <person name="Friman E."/>
            <person name="Kumar D."/>
            <person name="Tunlid A."/>
            <person name="Ahren D."/>
        </authorList>
    </citation>
    <scope>NUCLEOTIDE SEQUENCE [LARGE SCALE GENOMIC DNA]</scope>
    <source>
        <strain evidence="3 4">CBS 200.50</strain>
    </source>
</reference>
<keyword evidence="4" id="KW-1185">Reference proteome</keyword>
<dbReference type="SUPFAM" id="SSF55021">
    <property type="entry name" value="ACT-like"/>
    <property type="match status" value="1"/>
</dbReference>
<dbReference type="InterPro" id="IPR027795">
    <property type="entry name" value="CASTOR_ACT_dom"/>
</dbReference>
<accession>S8BI52</accession>
<dbReference type="AlphaFoldDB" id="S8BI52"/>
<protein>
    <recommendedName>
        <fullName evidence="2">CASTOR ACT domain-containing protein</fullName>
    </recommendedName>
</protein>